<comment type="caution">
    <text evidence="2">The sequence shown here is derived from an EMBL/GenBank/DDBJ whole genome shotgun (WGS) entry which is preliminary data.</text>
</comment>
<sequence>MSKIFENPDGSTIEVRSPLAISWRPDSCRCILVFESNTLELDYAIHVCELHKGIADNRLVSTVLLHNNTINKSIPNPDEDDLRTISLARKTEQKRIEALGSGETRADSTTKDAIETDLRAKGR</sequence>
<reference evidence="2" key="1">
    <citation type="journal article" date="2015" name="Nature">
        <title>Complex archaea that bridge the gap between prokaryotes and eukaryotes.</title>
        <authorList>
            <person name="Spang A."/>
            <person name="Saw J.H."/>
            <person name="Jorgensen S.L."/>
            <person name="Zaremba-Niedzwiedzka K."/>
            <person name="Martijn J."/>
            <person name="Lind A.E."/>
            <person name="van Eijk R."/>
            <person name="Schleper C."/>
            <person name="Guy L."/>
            <person name="Ettema T.J."/>
        </authorList>
    </citation>
    <scope>NUCLEOTIDE SEQUENCE</scope>
</reference>
<dbReference type="AlphaFoldDB" id="A0A0F9E3S9"/>
<name>A0A0F9E3S9_9ZZZZ</name>
<proteinExistence type="predicted"/>
<feature type="region of interest" description="Disordered" evidence="1">
    <location>
        <begin position="96"/>
        <end position="123"/>
    </location>
</feature>
<evidence type="ECO:0000313" key="2">
    <source>
        <dbReference type="EMBL" id="KKL24571.1"/>
    </source>
</evidence>
<feature type="compositionally biased region" description="Basic and acidic residues" evidence="1">
    <location>
        <begin position="104"/>
        <end position="123"/>
    </location>
</feature>
<organism evidence="2">
    <name type="scientific">marine sediment metagenome</name>
    <dbReference type="NCBI Taxonomy" id="412755"/>
    <lineage>
        <taxon>unclassified sequences</taxon>
        <taxon>metagenomes</taxon>
        <taxon>ecological metagenomes</taxon>
    </lineage>
</organism>
<dbReference type="EMBL" id="LAZR01036542">
    <property type="protein sequence ID" value="KKL24571.1"/>
    <property type="molecule type" value="Genomic_DNA"/>
</dbReference>
<protein>
    <submittedName>
        <fullName evidence="2">Uncharacterized protein</fullName>
    </submittedName>
</protein>
<evidence type="ECO:0000256" key="1">
    <source>
        <dbReference type="SAM" id="MobiDB-lite"/>
    </source>
</evidence>
<gene>
    <name evidence="2" type="ORF">LCGC14_2413990</name>
</gene>
<accession>A0A0F9E3S9</accession>